<organism evidence="5 6">
    <name type="scientific">Candidatus Salinicoccus stercoripullorum</name>
    <dbReference type="NCBI Taxonomy" id="2838756"/>
    <lineage>
        <taxon>Bacteria</taxon>
        <taxon>Bacillati</taxon>
        <taxon>Bacillota</taxon>
        <taxon>Bacilli</taxon>
        <taxon>Bacillales</taxon>
        <taxon>Staphylococcaceae</taxon>
        <taxon>Salinicoccus</taxon>
    </lineage>
</organism>
<evidence type="ECO:0000259" key="4">
    <source>
        <dbReference type="Pfam" id="PF07687"/>
    </source>
</evidence>
<dbReference type="SUPFAM" id="SSF55031">
    <property type="entry name" value="Bacterial exopeptidase dimerisation domain"/>
    <property type="match status" value="1"/>
</dbReference>
<dbReference type="PANTHER" id="PTHR11014:SF63">
    <property type="entry name" value="METALLOPEPTIDASE, PUTATIVE (AFU_ORTHOLOGUE AFUA_6G09600)-RELATED"/>
    <property type="match status" value="1"/>
</dbReference>
<comment type="caution">
    <text evidence="5">The sequence shown here is derived from an EMBL/GenBank/DDBJ whole genome shotgun (WGS) entry which is preliminary data.</text>
</comment>
<dbReference type="GO" id="GO:0050118">
    <property type="term" value="F:N-acetyldiaminopimelate deacetylase activity"/>
    <property type="evidence" value="ECO:0007669"/>
    <property type="project" value="UniProtKB-ARBA"/>
</dbReference>
<dbReference type="InterPro" id="IPR017439">
    <property type="entry name" value="Amidohydrolase"/>
</dbReference>
<dbReference type="FunFam" id="3.30.70.360:FF:000001">
    <property type="entry name" value="N-acetyldiaminopimelate deacetylase"/>
    <property type="match status" value="1"/>
</dbReference>
<dbReference type="Gene3D" id="3.40.630.10">
    <property type="entry name" value="Zn peptidases"/>
    <property type="match status" value="1"/>
</dbReference>
<feature type="binding site" evidence="3">
    <location>
        <position position="104"/>
    </location>
    <ligand>
        <name>Mn(2+)</name>
        <dbReference type="ChEBI" id="CHEBI:29035"/>
        <label>2</label>
    </ligand>
</feature>
<dbReference type="PANTHER" id="PTHR11014">
    <property type="entry name" value="PEPTIDASE M20 FAMILY MEMBER"/>
    <property type="match status" value="1"/>
</dbReference>
<feature type="binding site" evidence="3">
    <location>
        <position position="102"/>
    </location>
    <ligand>
        <name>Mn(2+)</name>
        <dbReference type="ChEBI" id="CHEBI:29035"/>
        <label>2</label>
    </ligand>
</feature>
<keyword evidence="3" id="KW-0479">Metal-binding</keyword>
<comment type="similarity">
    <text evidence="1">Belongs to the peptidase M20 family.</text>
</comment>
<feature type="binding site" evidence="3">
    <location>
        <position position="138"/>
    </location>
    <ligand>
        <name>Mn(2+)</name>
        <dbReference type="ChEBI" id="CHEBI:29035"/>
        <label>2</label>
    </ligand>
</feature>
<proteinExistence type="inferred from homology"/>
<dbReference type="InterPro" id="IPR011650">
    <property type="entry name" value="Peptidase_M20_dimer"/>
</dbReference>
<dbReference type="InterPro" id="IPR036264">
    <property type="entry name" value="Bact_exopeptidase_dim_dom"/>
</dbReference>
<dbReference type="AlphaFoldDB" id="A0A9D1QIF1"/>
<protein>
    <submittedName>
        <fullName evidence="5">Amidohydrolase</fullName>
    </submittedName>
</protein>
<keyword evidence="2" id="KW-0378">Hydrolase</keyword>
<dbReference type="InterPro" id="IPR002933">
    <property type="entry name" value="Peptidase_M20"/>
</dbReference>
<reference evidence="5" key="2">
    <citation type="submission" date="2021-04" db="EMBL/GenBank/DDBJ databases">
        <authorList>
            <person name="Gilroy R."/>
        </authorList>
    </citation>
    <scope>NUCLEOTIDE SEQUENCE</scope>
    <source>
        <strain evidence="5">ChiHjej13B12-752</strain>
    </source>
</reference>
<reference evidence="5" key="1">
    <citation type="journal article" date="2021" name="PeerJ">
        <title>Extensive microbial diversity within the chicken gut microbiome revealed by metagenomics and culture.</title>
        <authorList>
            <person name="Gilroy R."/>
            <person name="Ravi A."/>
            <person name="Getino M."/>
            <person name="Pursley I."/>
            <person name="Horton D.L."/>
            <person name="Alikhan N.F."/>
            <person name="Baker D."/>
            <person name="Gharbi K."/>
            <person name="Hall N."/>
            <person name="Watson M."/>
            <person name="Adriaenssens E.M."/>
            <person name="Foster-Nyarko E."/>
            <person name="Jarju S."/>
            <person name="Secka A."/>
            <person name="Antonio M."/>
            <person name="Oren A."/>
            <person name="Chaudhuri R.R."/>
            <person name="La Ragione R."/>
            <person name="Hildebrand F."/>
            <person name="Pallen M.J."/>
        </authorList>
    </citation>
    <scope>NUCLEOTIDE SEQUENCE</scope>
    <source>
        <strain evidence="5">ChiHjej13B12-752</strain>
    </source>
</reference>
<dbReference type="Pfam" id="PF01546">
    <property type="entry name" value="Peptidase_M20"/>
    <property type="match status" value="1"/>
</dbReference>
<dbReference type="Proteomes" id="UP000823989">
    <property type="component" value="Unassembled WGS sequence"/>
</dbReference>
<dbReference type="Gene3D" id="3.30.70.360">
    <property type="match status" value="1"/>
</dbReference>
<dbReference type="PIRSF" id="PIRSF005962">
    <property type="entry name" value="Pept_M20D_amidohydro"/>
    <property type="match status" value="1"/>
</dbReference>
<comment type="cofactor">
    <cofactor evidence="3">
        <name>Mn(2+)</name>
        <dbReference type="ChEBI" id="CHEBI:29035"/>
    </cofactor>
    <text evidence="3">The Mn(2+) ion enhances activity.</text>
</comment>
<evidence type="ECO:0000313" key="5">
    <source>
        <dbReference type="EMBL" id="HIW13341.1"/>
    </source>
</evidence>
<evidence type="ECO:0000313" key="6">
    <source>
        <dbReference type="Proteomes" id="UP000823989"/>
    </source>
</evidence>
<feature type="binding site" evidence="3">
    <location>
        <position position="362"/>
    </location>
    <ligand>
        <name>Mn(2+)</name>
        <dbReference type="ChEBI" id="CHEBI:29035"/>
        <label>2</label>
    </ligand>
</feature>
<dbReference type="GO" id="GO:0019877">
    <property type="term" value="P:diaminopimelate biosynthetic process"/>
    <property type="evidence" value="ECO:0007669"/>
    <property type="project" value="UniProtKB-ARBA"/>
</dbReference>
<evidence type="ECO:0000256" key="2">
    <source>
        <dbReference type="ARBA" id="ARBA00022801"/>
    </source>
</evidence>
<dbReference type="SUPFAM" id="SSF53187">
    <property type="entry name" value="Zn-dependent exopeptidases"/>
    <property type="match status" value="1"/>
</dbReference>
<dbReference type="GO" id="GO:0046872">
    <property type="term" value="F:metal ion binding"/>
    <property type="evidence" value="ECO:0007669"/>
    <property type="project" value="UniProtKB-KW"/>
</dbReference>
<gene>
    <name evidence="5" type="ORF">H9891_09345</name>
</gene>
<keyword evidence="3" id="KW-0464">Manganese</keyword>
<feature type="binding site" evidence="3">
    <location>
        <position position="163"/>
    </location>
    <ligand>
        <name>Mn(2+)</name>
        <dbReference type="ChEBI" id="CHEBI:29035"/>
        <label>2</label>
    </ligand>
</feature>
<accession>A0A9D1QIF1</accession>
<dbReference type="EMBL" id="DXHR01000031">
    <property type="protein sequence ID" value="HIW13341.1"/>
    <property type="molecule type" value="Genomic_DNA"/>
</dbReference>
<feature type="domain" description="Peptidase M20 dimerisation" evidence="4">
    <location>
        <begin position="183"/>
        <end position="278"/>
    </location>
</feature>
<dbReference type="Pfam" id="PF07687">
    <property type="entry name" value="M20_dimer"/>
    <property type="match status" value="1"/>
</dbReference>
<sequence>MMDITKEIEARYEEMVAIRRHMHMYPEISFREENTKQYIYDQIRDLGFDIRRDVGGNGIVARLHVNDNFRTIGLRADFDALPIQDEKDVPYRSQVDGAMHACGHDAHTAMLITAARILSDHKDELPVNVVFIHQHAEEMLPGGARAMVEDGALDGVDYVFGQHVSSNYPVGTLSYTYDYAYANADSFNITIQGQGGHGAEPHDAIDPVVAAASLIQQLQSIVSRTVDPLKSAVVTVGTFNSGSVFNVIPDTAEIRGTVRTFEREVKEQVRNRIENIARGIESSFGVQCTVEYSDGYPALLNDNAQIGHVLRAVRDAAYVKTAEENPPSMGGEDFSYFLQNRPGAYVYTGVSNSKLGADYPHHHPKFDIDETGMKAGVETLLRTVMEFDSI</sequence>
<evidence type="ECO:0000256" key="1">
    <source>
        <dbReference type="ARBA" id="ARBA00006153"/>
    </source>
</evidence>
<name>A0A9D1QIF1_9STAP</name>
<dbReference type="NCBIfam" id="TIGR01891">
    <property type="entry name" value="amidohydrolases"/>
    <property type="match status" value="1"/>
</dbReference>
<evidence type="ECO:0000256" key="3">
    <source>
        <dbReference type="PIRSR" id="PIRSR005962-1"/>
    </source>
</evidence>